<evidence type="ECO:0000313" key="4">
    <source>
        <dbReference type="Proteomes" id="UP001642540"/>
    </source>
</evidence>
<evidence type="ECO:0000256" key="1">
    <source>
        <dbReference type="SAM" id="MobiDB-lite"/>
    </source>
</evidence>
<feature type="domain" description="Chitin-binding type-2" evidence="2">
    <location>
        <begin position="86"/>
        <end position="142"/>
    </location>
</feature>
<reference evidence="3 4" key="1">
    <citation type="submission" date="2024-08" db="EMBL/GenBank/DDBJ databases">
        <authorList>
            <person name="Cucini C."/>
            <person name="Frati F."/>
        </authorList>
    </citation>
    <scope>NUCLEOTIDE SEQUENCE [LARGE SCALE GENOMIC DNA]</scope>
</reference>
<evidence type="ECO:0000259" key="2">
    <source>
        <dbReference type="PROSITE" id="PS50940"/>
    </source>
</evidence>
<dbReference type="SUPFAM" id="SSF57625">
    <property type="entry name" value="Invertebrate chitin-binding proteins"/>
    <property type="match status" value="2"/>
</dbReference>
<accession>A0ABP1QIE8</accession>
<dbReference type="Pfam" id="PF01607">
    <property type="entry name" value="CBM_14"/>
    <property type="match status" value="2"/>
</dbReference>
<dbReference type="InterPro" id="IPR036508">
    <property type="entry name" value="Chitin-bd_dom_sf"/>
</dbReference>
<protein>
    <recommendedName>
        <fullName evidence="2">Chitin-binding type-2 domain-containing protein</fullName>
    </recommendedName>
</protein>
<name>A0ABP1QIE8_9HEXA</name>
<dbReference type="PROSITE" id="PS50940">
    <property type="entry name" value="CHIT_BIND_II"/>
    <property type="match status" value="1"/>
</dbReference>
<evidence type="ECO:0000313" key="3">
    <source>
        <dbReference type="EMBL" id="CAL8097494.1"/>
    </source>
</evidence>
<dbReference type="EMBL" id="CAXLJM020000028">
    <property type="protein sequence ID" value="CAL8097494.1"/>
    <property type="molecule type" value="Genomic_DNA"/>
</dbReference>
<feature type="compositionally biased region" description="Basic and acidic residues" evidence="1">
    <location>
        <begin position="199"/>
        <end position="211"/>
    </location>
</feature>
<organism evidence="3 4">
    <name type="scientific">Orchesella dallaii</name>
    <dbReference type="NCBI Taxonomy" id="48710"/>
    <lineage>
        <taxon>Eukaryota</taxon>
        <taxon>Metazoa</taxon>
        <taxon>Ecdysozoa</taxon>
        <taxon>Arthropoda</taxon>
        <taxon>Hexapoda</taxon>
        <taxon>Collembola</taxon>
        <taxon>Entomobryomorpha</taxon>
        <taxon>Entomobryoidea</taxon>
        <taxon>Orchesellidae</taxon>
        <taxon>Orchesellinae</taxon>
        <taxon>Orchesella</taxon>
    </lineage>
</organism>
<feature type="region of interest" description="Disordered" evidence="1">
    <location>
        <begin position="192"/>
        <end position="218"/>
    </location>
</feature>
<dbReference type="Proteomes" id="UP001642540">
    <property type="component" value="Unassembled WGS sequence"/>
</dbReference>
<keyword evidence="4" id="KW-1185">Reference proteome</keyword>
<comment type="caution">
    <text evidence="3">The sequence shown here is derived from an EMBL/GenBank/DDBJ whole genome shotgun (WGS) entry which is preliminary data.</text>
</comment>
<gene>
    <name evidence="3" type="ORF">ODALV1_LOCUS9658</name>
</gene>
<sequence>MGGETKLLSTILRCSILLILGLSIQIQVGFSAIPSRSSPLSEVEALLKQLEEDGDGKIEMPKPRVDVKRQDRVVRKHGSTFPIPTSIFCRYQGKVAIPLECSKYFSCPYAEMESTVQTCPPNHLFHHQKSACLQISLNECKASMCKDPKDKFPHSYAKEKYLSCEKMYPEVKSCAEGEVFDSIAEYCVAGSPTDNLKSSSEEDRSNEENSKVPDGNDE</sequence>
<dbReference type="InterPro" id="IPR002557">
    <property type="entry name" value="Chitin-bd_dom"/>
</dbReference>
<dbReference type="SMART" id="SM00494">
    <property type="entry name" value="ChtBD2"/>
    <property type="match status" value="2"/>
</dbReference>
<proteinExistence type="predicted"/>